<feature type="domain" description="4Fe-4S ferredoxin-type" evidence="8">
    <location>
        <begin position="122"/>
        <end position="151"/>
    </location>
</feature>
<dbReference type="PROSITE" id="PS51379">
    <property type="entry name" value="4FE4S_FER_2"/>
    <property type="match status" value="2"/>
</dbReference>
<accession>A0ABQ9Y536</accession>
<proteinExistence type="predicted"/>
<keyword evidence="10" id="KW-1185">Reference proteome</keyword>
<keyword evidence="6" id="KW-0408">Iron</keyword>
<evidence type="ECO:0000256" key="5">
    <source>
        <dbReference type="ARBA" id="ARBA00022982"/>
    </source>
</evidence>
<dbReference type="Pfam" id="PF13187">
    <property type="entry name" value="Fer4_9"/>
    <property type="match status" value="1"/>
</dbReference>
<dbReference type="PANTHER" id="PTHR43687">
    <property type="entry name" value="ADENYLYLSULFATE REDUCTASE, BETA SUBUNIT"/>
    <property type="match status" value="1"/>
</dbReference>
<gene>
    <name evidence="9" type="ORF">BLNAU_6101</name>
</gene>
<dbReference type="InterPro" id="IPR017896">
    <property type="entry name" value="4Fe4S_Fe-S-bd"/>
</dbReference>
<organism evidence="9 10">
    <name type="scientific">Blattamonas nauphoetae</name>
    <dbReference type="NCBI Taxonomy" id="2049346"/>
    <lineage>
        <taxon>Eukaryota</taxon>
        <taxon>Metamonada</taxon>
        <taxon>Preaxostyla</taxon>
        <taxon>Oxymonadida</taxon>
        <taxon>Blattamonas</taxon>
    </lineage>
</organism>
<sequence>MKILNERNSPSSIFAKMKYYFAYTTFGNEPGNALEFAETQLSLRNKNAKYIGGVFLQYPENAVPLQSPRGTYDAERPDQKKKEEDFIAMLVSRLEKGEPAEMHEIVTETVHPEENKNSVLFGPIVIDPSKCIGCYSCVSHCAYNAMTKPEAGGAVKIPSWNADRCCTCGACFNFCPVRAIEIPGGNSSEREQYFFGRSKAGLKETPALPRGQVASRLTIPH</sequence>
<dbReference type="InterPro" id="IPR050572">
    <property type="entry name" value="Fe-S_Ferredoxin"/>
</dbReference>
<evidence type="ECO:0000256" key="3">
    <source>
        <dbReference type="ARBA" id="ARBA00022723"/>
    </source>
</evidence>
<evidence type="ECO:0000256" key="1">
    <source>
        <dbReference type="ARBA" id="ARBA00022448"/>
    </source>
</evidence>
<keyword evidence="4" id="KW-0677">Repeat</keyword>
<dbReference type="EMBL" id="JARBJD010000034">
    <property type="protein sequence ID" value="KAK2958852.1"/>
    <property type="molecule type" value="Genomic_DNA"/>
</dbReference>
<keyword evidence="3" id="KW-0479">Metal-binding</keyword>
<keyword evidence="2" id="KW-0004">4Fe-4S</keyword>
<keyword evidence="7" id="KW-0411">Iron-sulfur</keyword>
<evidence type="ECO:0000256" key="4">
    <source>
        <dbReference type="ARBA" id="ARBA00022737"/>
    </source>
</evidence>
<keyword evidence="1" id="KW-0813">Transport</keyword>
<evidence type="ECO:0000256" key="7">
    <source>
        <dbReference type="ARBA" id="ARBA00023014"/>
    </source>
</evidence>
<name>A0ABQ9Y536_9EUKA</name>
<dbReference type="PANTHER" id="PTHR43687:SF6">
    <property type="entry name" value="L-ASPARTATE SEMIALDEHYDE SULFURTRANSFERASE IRON-SULFUR SUBUNIT"/>
    <property type="match status" value="1"/>
</dbReference>
<evidence type="ECO:0000256" key="2">
    <source>
        <dbReference type="ARBA" id="ARBA00022485"/>
    </source>
</evidence>
<dbReference type="Proteomes" id="UP001281761">
    <property type="component" value="Unassembled WGS sequence"/>
</dbReference>
<evidence type="ECO:0000313" key="10">
    <source>
        <dbReference type="Proteomes" id="UP001281761"/>
    </source>
</evidence>
<comment type="caution">
    <text evidence="9">The sequence shown here is derived from an EMBL/GenBank/DDBJ whole genome shotgun (WGS) entry which is preliminary data.</text>
</comment>
<dbReference type="SUPFAM" id="SSF54862">
    <property type="entry name" value="4Fe-4S ferredoxins"/>
    <property type="match status" value="1"/>
</dbReference>
<evidence type="ECO:0000256" key="6">
    <source>
        <dbReference type="ARBA" id="ARBA00023004"/>
    </source>
</evidence>
<evidence type="ECO:0000259" key="8">
    <source>
        <dbReference type="PROSITE" id="PS51379"/>
    </source>
</evidence>
<keyword evidence="5" id="KW-0249">Electron transport</keyword>
<evidence type="ECO:0000313" key="9">
    <source>
        <dbReference type="EMBL" id="KAK2958852.1"/>
    </source>
</evidence>
<feature type="domain" description="4Fe-4S ferredoxin-type" evidence="8">
    <location>
        <begin position="156"/>
        <end position="185"/>
    </location>
</feature>
<protein>
    <recommendedName>
        <fullName evidence="8">4Fe-4S ferredoxin-type domain-containing protein</fullName>
    </recommendedName>
</protein>
<dbReference type="InterPro" id="IPR017900">
    <property type="entry name" value="4Fe4S_Fe_S_CS"/>
</dbReference>
<dbReference type="PROSITE" id="PS00198">
    <property type="entry name" value="4FE4S_FER_1"/>
    <property type="match status" value="1"/>
</dbReference>
<dbReference type="Gene3D" id="3.30.70.20">
    <property type="match status" value="2"/>
</dbReference>
<reference evidence="9 10" key="1">
    <citation type="journal article" date="2022" name="bioRxiv">
        <title>Genomics of Preaxostyla Flagellates Illuminates Evolutionary Transitions and the Path Towards Mitochondrial Loss.</title>
        <authorList>
            <person name="Novak L.V.F."/>
            <person name="Treitli S.C."/>
            <person name="Pyrih J."/>
            <person name="Halakuc P."/>
            <person name="Pipaliya S.V."/>
            <person name="Vacek V."/>
            <person name="Brzon O."/>
            <person name="Soukal P."/>
            <person name="Eme L."/>
            <person name="Dacks J.B."/>
            <person name="Karnkowska A."/>
            <person name="Elias M."/>
            <person name="Hampl V."/>
        </authorList>
    </citation>
    <scope>NUCLEOTIDE SEQUENCE [LARGE SCALE GENOMIC DNA]</scope>
    <source>
        <strain evidence="9">NAU3</strain>
        <tissue evidence="9">Gut</tissue>
    </source>
</reference>